<feature type="compositionally biased region" description="Basic and acidic residues" evidence="1">
    <location>
        <begin position="640"/>
        <end position="667"/>
    </location>
</feature>
<organism evidence="2 3">
    <name type="scientific">Drosophila kikkawai</name>
    <name type="common">Fruit fly</name>
    <dbReference type="NCBI Taxonomy" id="30033"/>
    <lineage>
        <taxon>Eukaryota</taxon>
        <taxon>Metazoa</taxon>
        <taxon>Ecdysozoa</taxon>
        <taxon>Arthropoda</taxon>
        <taxon>Hexapoda</taxon>
        <taxon>Insecta</taxon>
        <taxon>Pterygota</taxon>
        <taxon>Neoptera</taxon>
        <taxon>Endopterygota</taxon>
        <taxon>Diptera</taxon>
        <taxon>Brachycera</taxon>
        <taxon>Muscomorpha</taxon>
        <taxon>Ephydroidea</taxon>
        <taxon>Drosophilidae</taxon>
        <taxon>Drosophila</taxon>
        <taxon>Sophophora</taxon>
    </lineage>
</organism>
<protein>
    <submittedName>
        <fullName evidence="3">Uncharacterized protein</fullName>
    </submittedName>
</protein>
<evidence type="ECO:0000313" key="3">
    <source>
        <dbReference type="RefSeq" id="XP_041631759.1"/>
    </source>
</evidence>
<feature type="region of interest" description="Disordered" evidence="1">
    <location>
        <begin position="156"/>
        <end position="190"/>
    </location>
</feature>
<evidence type="ECO:0000313" key="2">
    <source>
        <dbReference type="Proteomes" id="UP001652661"/>
    </source>
</evidence>
<evidence type="ECO:0000256" key="1">
    <source>
        <dbReference type="SAM" id="MobiDB-lite"/>
    </source>
</evidence>
<dbReference type="GeneID" id="121502395"/>
<feature type="compositionally biased region" description="Polar residues" evidence="1">
    <location>
        <begin position="670"/>
        <end position="680"/>
    </location>
</feature>
<sequence length="1210" mass="140288">MFRRCVASQVQRLLFGLRLSPSIPPVSSGVFGVSQALANFHSAPPMACDILSSDLNRTGPATGVRQVRQQVSLVVPNRSIRIRTSSWPREVCQQNIMGRVYHQDTVKGKMDTSVPDSSKRLLQHKTRQSLLELVEDHVIKPGIFEAKQVRNQIRVKLRRKSPHRTRRKQAPKDVPSSSDSEEVESLHSQKPRNPINHWVAIILEKSKRVRAELLEGKNADLERVKSPEDEAKILHYKNHYMTQIQKKTSGIRTRTITDKQDQNTPKATLSHTQCSKDPKSMVELNEIIGSKKEVLIPLTFSKDEGAIEVLDKIPPTRSITSPPPPKAPLRQNQCSEYSMLRAGPRYAKFGEAAKEYPQPRVSLDNFRAREKSLLSCIKRETISRWRAHRLVRPFEPMPYQFTRRSQNVKKEMGQPEILNLVSDDQLNSKAIHGEVKSILMPSLNSPNWKSDMKIIYSKNTLQDNHAAIFNQLKNDIHRRLWELSDEESFKKDWVTRLNDKDEWQFRVAEMISKCFFLVHNKMMNEPGSGKAYQEKDKNVGEIAEEFFRNYIQVHPDKNQEICESSCKNESGGKSGGTGQIDQSNCPERVKKSKDPRRKTNDGMFRSRLSNLNNKLCSIAKQINDIAIQCQHIKSEIEKKTDKEKPKQECAKNDIEREFRDEEQKEPIKGTNDNGKLNSNKGPAKKCAEQIQNINDLKGRCVKEEFRRKCAILELTELIQRTKCSQIKLKRKLEEMALKKKRAEKMKCEKIDLMKKFEEFGLGKKRAEKDEKDIHKGAKIDLSKKCEEMDLKKKYAENDVHKEYAENDKRTKKKRAEMELWKKCAEKNEKENKECEEILLKEKCKEIDLKKKCKESALTKKWEEVDLRRKFSEDEKEKMECAEMDLREKCEEIALKEKCEEIALKEKCEEVDLKRKCSEKDEKGKKECAKMDLREKCEEMALRRKCEEMDLNTKGAENDKKPSEKFKTDDKNELNNCEYEGLMKKLLQLLNEICEEDDPKTKSADENKENGGTMKEETDKCVAVELSRKFKFLDLKNWNGTADRQKTCAEEKLRRLESKKGLGQCVGEEHSMSDWAESLSELRKESGIGNMDENRVFPGFKGIFRLPTFANGCSQDDFCDPITSVCPKLKRRDDRERSFGHRQSLVCTGSSFTHRLHPERFSRLQSSFLQQQRYPDLTPLTTNGLRVRLRKILPFNLPFLGRNFNEDDILF</sequence>
<reference evidence="3" key="2">
    <citation type="submission" date="2025-08" db="UniProtKB">
        <authorList>
            <consortium name="RefSeq"/>
        </authorList>
    </citation>
    <scope>IDENTIFICATION</scope>
    <source>
        <strain evidence="3">14028-0561.14</strain>
        <tissue evidence="3">Whole fly</tissue>
    </source>
</reference>
<accession>A0ABM3C682</accession>
<proteinExistence type="predicted"/>
<feature type="region of interest" description="Disordered" evidence="1">
    <location>
        <begin position="640"/>
        <end position="681"/>
    </location>
</feature>
<gene>
    <name evidence="3" type="primary">LOC121502395</name>
</gene>
<feature type="compositionally biased region" description="Basic residues" evidence="1">
    <location>
        <begin position="156"/>
        <end position="169"/>
    </location>
</feature>
<dbReference type="Proteomes" id="UP001652661">
    <property type="component" value="Chromosome 2L"/>
</dbReference>
<dbReference type="RefSeq" id="XP_041631759.1">
    <property type="nucleotide sequence ID" value="XM_041775825.2"/>
</dbReference>
<keyword evidence="2" id="KW-1185">Reference proteome</keyword>
<reference evidence="2" key="1">
    <citation type="submission" date="2025-05" db="UniProtKB">
        <authorList>
            <consortium name="RefSeq"/>
        </authorList>
    </citation>
    <scope>NUCLEOTIDE SEQUENCE [LARGE SCALE GENOMIC DNA]</scope>
    <source>
        <strain evidence="2">14028-0561.14</strain>
    </source>
</reference>
<name>A0ABM3C682_DROKI</name>
<feature type="region of interest" description="Disordered" evidence="1">
    <location>
        <begin position="564"/>
        <end position="605"/>
    </location>
</feature>